<dbReference type="PANTHER" id="PTHR36440">
    <property type="entry name" value="PUTATIVE (AFU_ORTHOLOGUE AFUA_8G07350)-RELATED"/>
    <property type="match status" value="1"/>
</dbReference>
<dbReference type="InterPro" id="IPR011051">
    <property type="entry name" value="RmlC_Cupin_sf"/>
</dbReference>
<dbReference type="InterPro" id="IPR014710">
    <property type="entry name" value="RmlC-like_jellyroll"/>
</dbReference>
<dbReference type="AlphaFoldDB" id="A0A5A5TJQ6"/>
<organism evidence="2 3">
    <name type="scientific">Dictyobacter arantiisoli</name>
    <dbReference type="NCBI Taxonomy" id="2014874"/>
    <lineage>
        <taxon>Bacteria</taxon>
        <taxon>Bacillati</taxon>
        <taxon>Chloroflexota</taxon>
        <taxon>Ktedonobacteria</taxon>
        <taxon>Ktedonobacterales</taxon>
        <taxon>Dictyobacteraceae</taxon>
        <taxon>Dictyobacter</taxon>
    </lineage>
</organism>
<sequence length="153" mass="16777">MTTNVASLVLNANEGETTFEASGEYWIWKATGETTNGLFDQAITITLPQIGPPEHTHQQEELHYILEGTYRVKLGEQVFTASAGTFIRIPGGVPHAWRSLTMGKILVTFLPGGLRGFFEEMRPLYLAPQLDMQAVVALGARYGLVVTGPPLMD</sequence>
<proteinExistence type="predicted"/>
<comment type="caution">
    <text evidence="2">The sequence shown here is derived from an EMBL/GenBank/DDBJ whole genome shotgun (WGS) entry which is preliminary data.</text>
</comment>
<dbReference type="Proteomes" id="UP000322530">
    <property type="component" value="Unassembled WGS sequence"/>
</dbReference>
<accession>A0A5A5TJQ6</accession>
<evidence type="ECO:0000259" key="1">
    <source>
        <dbReference type="Pfam" id="PF07883"/>
    </source>
</evidence>
<keyword evidence="3" id="KW-1185">Reference proteome</keyword>
<dbReference type="Pfam" id="PF07883">
    <property type="entry name" value="Cupin_2"/>
    <property type="match status" value="1"/>
</dbReference>
<dbReference type="Gene3D" id="2.60.120.10">
    <property type="entry name" value="Jelly Rolls"/>
    <property type="match status" value="1"/>
</dbReference>
<dbReference type="PANTHER" id="PTHR36440:SF1">
    <property type="entry name" value="PUTATIVE (AFU_ORTHOLOGUE AFUA_8G07350)-RELATED"/>
    <property type="match status" value="1"/>
</dbReference>
<feature type="domain" description="Cupin type-2" evidence="1">
    <location>
        <begin position="51"/>
        <end position="101"/>
    </location>
</feature>
<reference evidence="2 3" key="1">
    <citation type="submission" date="2019-01" db="EMBL/GenBank/DDBJ databases">
        <title>Draft genome sequence of Dictyobacter sp. Uno17.</title>
        <authorList>
            <person name="Wang C.M."/>
            <person name="Zheng Y."/>
            <person name="Sakai Y."/>
            <person name="Abe K."/>
            <person name="Yokota A."/>
            <person name="Yabe S."/>
        </authorList>
    </citation>
    <scope>NUCLEOTIDE SEQUENCE [LARGE SCALE GENOMIC DNA]</scope>
    <source>
        <strain evidence="2 3">Uno17</strain>
    </source>
</reference>
<evidence type="ECO:0000313" key="2">
    <source>
        <dbReference type="EMBL" id="GCF11468.1"/>
    </source>
</evidence>
<dbReference type="InterPro" id="IPR013096">
    <property type="entry name" value="Cupin_2"/>
</dbReference>
<name>A0A5A5TJQ6_9CHLR</name>
<dbReference type="SUPFAM" id="SSF51182">
    <property type="entry name" value="RmlC-like cupins"/>
    <property type="match status" value="1"/>
</dbReference>
<protein>
    <recommendedName>
        <fullName evidence="1">Cupin type-2 domain-containing protein</fullName>
    </recommendedName>
</protein>
<evidence type="ECO:0000313" key="3">
    <source>
        <dbReference type="Proteomes" id="UP000322530"/>
    </source>
</evidence>
<dbReference type="EMBL" id="BIXY01000114">
    <property type="protein sequence ID" value="GCF11468.1"/>
    <property type="molecule type" value="Genomic_DNA"/>
</dbReference>
<dbReference type="InterPro" id="IPR053146">
    <property type="entry name" value="QDO-like"/>
</dbReference>
<gene>
    <name evidence="2" type="ORF">KDI_50320</name>
</gene>
<dbReference type="RefSeq" id="WP_172632437.1">
    <property type="nucleotide sequence ID" value="NZ_BIXY01000114.1"/>
</dbReference>